<dbReference type="GeneID" id="58722942"/>
<protein>
    <submittedName>
        <fullName evidence="2">U32 family peptidase</fullName>
    </submittedName>
</protein>
<dbReference type="Pfam" id="PF01136">
    <property type="entry name" value="Peptidase_U32"/>
    <property type="match status" value="2"/>
</dbReference>
<evidence type="ECO:0000313" key="3">
    <source>
        <dbReference type="Proteomes" id="UP000570851"/>
    </source>
</evidence>
<evidence type="ECO:0000259" key="1">
    <source>
        <dbReference type="Pfam" id="PF12392"/>
    </source>
</evidence>
<sequence length="837" mass="93521">MKSADLQNPQSSFSRPDILAPAGNWECAKAAVENGADAIYFGLDRFNARMRAQNFTEADLPELMAFLHLRGVKGYVTVNTLIFPQELVQAQQYLRTIIAAGVDAVIVQDVGICRLIRHLSPDFPIHASTQMTITSPAGVEFAKSLGCELVVLARECSLAEINKIQQQIAQRSASLPLEVFVHGALCVAYSGQCLTSEALGGRSANRGECAQACRMPYELTVDGEIIDLGDRKYLLSPQDLAGLEILPDLVKSGVTSLKIEGRLKAPEYVANVTRVYRQALDRVMGQSQRDYVSHQERYDLEMAFSRGLYTGWFQGINNQELVHARFGKKRGVYLGEVSRIRNEEVTIKLEAPVKPGDGVVFDCGHPEAKEEGGRVYGVVQKGKEAVLSFGQGNVNFRRVHVGDKLWKTSDPELDKQLRQSFAGDNPQFQRPIDWEIHGEIGQMLVAIARDELGNIVQVESAISLVAAHTKPLDTERLQEQFGRLGNTPFRLGTLTNHLNGAVMVPVSELNRMRREVVTQLEELRSQPKRWQLRSHVSFQDLLPPLSPQSPQSPSFIVLVRNLKQLQAALQTGVETLYCEFEDPRTYKEAVKLVHEVKLESATPQIFVAPPRITKPGENWILQQVRAANADGYLIRNYDQLEFFAGDICIGDFSLNVANPLTAGYFKQNFGLERLTASYDLNINQLENLLTSCPAQWFEVTIHQHIPMFHMEHCVFCAFLSEGTDYTNCGRPCEKHEVKLRDRVGSEHVLQADAGCRNTVFNGTAQTGAEYVQRLIGLGLIHFRLEFVNETPEQVTKTIQRYRQLLAGEITGSQLWRELKLQNQLGVTRGPLGVAALR</sequence>
<name>A0ABR6SDP8_ANAVA</name>
<gene>
    <name evidence="2" type="ORF">GNE12_21605</name>
</gene>
<dbReference type="RefSeq" id="WP_011317184.1">
    <property type="nucleotide sequence ID" value="NZ_JACKZP010000111.1"/>
</dbReference>
<dbReference type="SUPFAM" id="SSF51395">
    <property type="entry name" value="FMN-linked oxidoreductases"/>
    <property type="match status" value="1"/>
</dbReference>
<evidence type="ECO:0000313" key="2">
    <source>
        <dbReference type="EMBL" id="MBC1304517.1"/>
    </source>
</evidence>
<dbReference type="Pfam" id="PF12392">
    <property type="entry name" value="DUF3656"/>
    <property type="match status" value="1"/>
</dbReference>
<dbReference type="PANTHER" id="PTHR30217:SF10">
    <property type="entry name" value="23S RRNA 5-HYDROXYCYTIDINE C2501 SYNTHASE"/>
    <property type="match status" value="1"/>
</dbReference>
<organism evidence="2 3">
    <name type="scientific">Trichormus variabilis N2B</name>
    <dbReference type="NCBI Taxonomy" id="2681315"/>
    <lineage>
        <taxon>Bacteria</taxon>
        <taxon>Bacillati</taxon>
        <taxon>Cyanobacteriota</taxon>
        <taxon>Cyanophyceae</taxon>
        <taxon>Nostocales</taxon>
        <taxon>Nostocaceae</taxon>
        <taxon>Trichormus</taxon>
    </lineage>
</organism>
<dbReference type="Proteomes" id="UP000570851">
    <property type="component" value="Unassembled WGS sequence"/>
</dbReference>
<dbReference type="InterPro" id="IPR001539">
    <property type="entry name" value="Peptidase_U32"/>
</dbReference>
<comment type="caution">
    <text evidence="2">The sequence shown here is derived from an EMBL/GenBank/DDBJ whole genome shotgun (WGS) entry which is preliminary data.</text>
</comment>
<dbReference type="PANTHER" id="PTHR30217">
    <property type="entry name" value="PEPTIDASE U32 FAMILY"/>
    <property type="match status" value="1"/>
</dbReference>
<dbReference type="InterPro" id="IPR051454">
    <property type="entry name" value="RNA/ubiquinone_mod_enzymes"/>
</dbReference>
<feature type="domain" description="Peptidase U32 collagenase" evidence="1">
    <location>
        <begin position="405"/>
        <end position="524"/>
    </location>
</feature>
<dbReference type="EMBL" id="JACKZP010000111">
    <property type="protein sequence ID" value="MBC1304517.1"/>
    <property type="molecule type" value="Genomic_DNA"/>
</dbReference>
<accession>A0ABR6SDP8</accession>
<dbReference type="InterPro" id="IPR020988">
    <property type="entry name" value="Pept_U32_collagenase"/>
</dbReference>
<proteinExistence type="predicted"/>
<keyword evidence="3" id="KW-1185">Reference proteome</keyword>
<reference evidence="2 3" key="1">
    <citation type="submission" date="2019-11" db="EMBL/GenBank/DDBJ databases">
        <title>Comparison of genomes from free-living endosymbiotic cyanobacteria isolated from Azolla.</title>
        <authorList>
            <person name="Thiel T."/>
            <person name="Pratte B."/>
        </authorList>
    </citation>
    <scope>NUCLEOTIDE SEQUENCE [LARGE SCALE GENOMIC DNA]</scope>
    <source>
        <strain evidence="2 3">N2B</strain>
    </source>
</reference>